<evidence type="ECO:0008006" key="12">
    <source>
        <dbReference type="Google" id="ProtNLM"/>
    </source>
</evidence>
<comment type="caution">
    <text evidence="10">The sequence shown here is derived from an EMBL/GenBank/DDBJ whole genome shotgun (WGS) entry which is preliminary data.</text>
</comment>
<dbReference type="GO" id="GO:0005524">
    <property type="term" value="F:ATP binding"/>
    <property type="evidence" value="ECO:0007669"/>
    <property type="project" value="UniProtKB-KW"/>
</dbReference>
<name>A0A1U7NMM2_9FIRM</name>
<dbReference type="PROSITE" id="PS00211">
    <property type="entry name" value="ABC_TRANSPORTER_1"/>
    <property type="match status" value="1"/>
</dbReference>
<sequence>MKITNEIKNLTSHLQSFFHLLVQMKLQNTTVKLLLCALATGLFEILFSLAYARALDQIALEALWPVMLVSGLCLAKSGAILFQTILDWLSRTNRNAMIAKLRHEMMHSILNMDYEYFLTFSKGELIDKIQASTFDLADNLGMFLPDLFRHVVIGTITLAAAFCFAPALSFVFLVLCILMLITQIYGGKFCEKPMNEMIAMRNRRDSCIHELLSHTKTIQIFDLESFEKKQFHQSSEHFIASFSKAMQRLASAFSPARIFNDCAILFPCVLAVFAVRDHTLSLERFFTLLFLWNICAQEWKGLDAIFGNLPGLLANYRDLDQIWNMPKERTISYPIPEDTVLLEIKDLGYAYHDKTPVFANESLKVNFEEKIAIAGKNGCGKTTFLRCIAGLYTRYTGVVARSQSLKISYAGQRPGWFEASFRDNLDPLHIHSDQEIHAYLKAFDLDYLCGRIDQIPADLSGGEKQRLAIIRSLLEDPDILLLDEATSAVDAKIARTIHEQLTSRPHLALLSIVHDPSVLDLYDQVLVLDSKEGQHYE</sequence>
<dbReference type="InterPro" id="IPR039421">
    <property type="entry name" value="Type_1_exporter"/>
</dbReference>
<feature type="domain" description="ABC transmembrane type-1" evidence="9">
    <location>
        <begin position="33"/>
        <end position="291"/>
    </location>
</feature>
<feature type="transmembrane region" description="Helical" evidence="7">
    <location>
        <begin position="64"/>
        <end position="89"/>
    </location>
</feature>
<evidence type="ECO:0000256" key="6">
    <source>
        <dbReference type="ARBA" id="ARBA00023136"/>
    </source>
</evidence>
<keyword evidence="5 7" id="KW-1133">Transmembrane helix</keyword>
<dbReference type="InterPro" id="IPR011527">
    <property type="entry name" value="ABC1_TM_dom"/>
</dbReference>
<dbReference type="PROSITE" id="PS50893">
    <property type="entry name" value="ABC_TRANSPORTER_2"/>
    <property type="match status" value="1"/>
</dbReference>
<evidence type="ECO:0000313" key="10">
    <source>
        <dbReference type="EMBL" id="OLU46472.1"/>
    </source>
</evidence>
<feature type="transmembrane region" description="Helical" evidence="7">
    <location>
        <begin position="33"/>
        <end position="52"/>
    </location>
</feature>
<gene>
    <name evidence="10" type="ORF">BO225_06060</name>
</gene>
<dbReference type="Pfam" id="PF00005">
    <property type="entry name" value="ABC_tran"/>
    <property type="match status" value="1"/>
</dbReference>
<evidence type="ECO:0000259" key="8">
    <source>
        <dbReference type="PROSITE" id="PS50893"/>
    </source>
</evidence>
<evidence type="ECO:0000256" key="2">
    <source>
        <dbReference type="ARBA" id="ARBA00022692"/>
    </source>
</evidence>
<dbReference type="OrthoDB" id="9785080at2"/>
<feature type="domain" description="ABC transporter" evidence="8">
    <location>
        <begin position="342"/>
        <end position="537"/>
    </location>
</feature>
<dbReference type="InterPro" id="IPR017871">
    <property type="entry name" value="ABC_transporter-like_CS"/>
</dbReference>
<accession>A0A1U7NMM2</accession>
<organism evidence="10 11">
    <name type="scientific">Dubosiella newyorkensis</name>
    <dbReference type="NCBI Taxonomy" id="1862672"/>
    <lineage>
        <taxon>Bacteria</taxon>
        <taxon>Bacillati</taxon>
        <taxon>Bacillota</taxon>
        <taxon>Erysipelotrichia</taxon>
        <taxon>Erysipelotrichales</taxon>
        <taxon>Erysipelotrichaceae</taxon>
        <taxon>Dubosiella</taxon>
    </lineage>
</organism>
<evidence type="ECO:0000256" key="3">
    <source>
        <dbReference type="ARBA" id="ARBA00022741"/>
    </source>
</evidence>
<evidence type="ECO:0000256" key="4">
    <source>
        <dbReference type="ARBA" id="ARBA00022840"/>
    </source>
</evidence>
<dbReference type="GO" id="GO:0005886">
    <property type="term" value="C:plasma membrane"/>
    <property type="evidence" value="ECO:0007669"/>
    <property type="project" value="UniProtKB-SubCell"/>
</dbReference>
<evidence type="ECO:0000256" key="1">
    <source>
        <dbReference type="ARBA" id="ARBA00004651"/>
    </source>
</evidence>
<protein>
    <recommendedName>
        <fullName evidence="12">ABC transporter ATP-binding protein</fullName>
    </recommendedName>
</protein>
<reference evidence="10 11" key="1">
    <citation type="submission" date="2016-11" db="EMBL/GenBank/DDBJ databases">
        <title>Description of two novel members of the family Erysipelotrichaceae: Ileibacterium lipovorans gen. nov., sp. nov. and Dubosiella newyorkensis, gen. nov., sp. nov.</title>
        <authorList>
            <person name="Cox L.M."/>
            <person name="Sohn J."/>
            <person name="Tyrrell K.L."/>
            <person name="Citron D.M."/>
            <person name="Lawson P.A."/>
            <person name="Patel N.B."/>
            <person name="Iizumi T."/>
            <person name="Perez-Perez G.I."/>
            <person name="Goldstein E.J."/>
            <person name="Blaser M.J."/>
        </authorList>
    </citation>
    <scope>NUCLEOTIDE SEQUENCE [LARGE SCALE GENOMIC DNA]</scope>
    <source>
        <strain evidence="10 11">NYU-BL-A4</strain>
    </source>
</reference>
<evidence type="ECO:0000259" key="9">
    <source>
        <dbReference type="PROSITE" id="PS50929"/>
    </source>
</evidence>
<keyword evidence="6 7" id="KW-0472">Membrane</keyword>
<dbReference type="SUPFAM" id="SSF90123">
    <property type="entry name" value="ABC transporter transmembrane region"/>
    <property type="match status" value="1"/>
</dbReference>
<dbReference type="InterPro" id="IPR003439">
    <property type="entry name" value="ABC_transporter-like_ATP-bd"/>
</dbReference>
<keyword evidence="4" id="KW-0067">ATP-binding</keyword>
<keyword evidence="11" id="KW-1185">Reference proteome</keyword>
<dbReference type="AlphaFoldDB" id="A0A1U7NMM2"/>
<dbReference type="Proteomes" id="UP000186705">
    <property type="component" value="Unassembled WGS sequence"/>
</dbReference>
<dbReference type="Pfam" id="PF00664">
    <property type="entry name" value="ABC_membrane"/>
    <property type="match status" value="1"/>
</dbReference>
<dbReference type="GO" id="GO:0016887">
    <property type="term" value="F:ATP hydrolysis activity"/>
    <property type="evidence" value="ECO:0007669"/>
    <property type="project" value="InterPro"/>
</dbReference>
<dbReference type="Gene3D" id="3.40.50.300">
    <property type="entry name" value="P-loop containing nucleotide triphosphate hydrolases"/>
    <property type="match status" value="1"/>
</dbReference>
<dbReference type="InterPro" id="IPR027417">
    <property type="entry name" value="P-loop_NTPase"/>
</dbReference>
<keyword evidence="3" id="KW-0547">Nucleotide-binding</keyword>
<dbReference type="GO" id="GO:0034040">
    <property type="term" value="F:ATPase-coupled lipid transmembrane transporter activity"/>
    <property type="evidence" value="ECO:0007669"/>
    <property type="project" value="TreeGrafter"/>
</dbReference>
<dbReference type="Gene3D" id="1.20.1560.10">
    <property type="entry name" value="ABC transporter type 1, transmembrane domain"/>
    <property type="match status" value="1"/>
</dbReference>
<dbReference type="PROSITE" id="PS50929">
    <property type="entry name" value="ABC_TM1F"/>
    <property type="match status" value="1"/>
</dbReference>
<dbReference type="GeneID" id="78275506"/>
<evidence type="ECO:0000313" key="11">
    <source>
        <dbReference type="Proteomes" id="UP000186705"/>
    </source>
</evidence>
<dbReference type="InterPro" id="IPR036640">
    <property type="entry name" value="ABC1_TM_sf"/>
</dbReference>
<proteinExistence type="predicted"/>
<feature type="transmembrane region" description="Helical" evidence="7">
    <location>
        <begin position="151"/>
        <end position="181"/>
    </location>
</feature>
<dbReference type="SUPFAM" id="SSF52540">
    <property type="entry name" value="P-loop containing nucleoside triphosphate hydrolases"/>
    <property type="match status" value="1"/>
</dbReference>
<dbReference type="InterPro" id="IPR003593">
    <property type="entry name" value="AAA+_ATPase"/>
</dbReference>
<evidence type="ECO:0000256" key="5">
    <source>
        <dbReference type="ARBA" id="ARBA00022989"/>
    </source>
</evidence>
<dbReference type="CDD" id="cd03228">
    <property type="entry name" value="ABCC_MRP_Like"/>
    <property type="match status" value="1"/>
</dbReference>
<dbReference type="STRING" id="1862672.BO225_06060"/>
<dbReference type="EMBL" id="MPKA01000064">
    <property type="protein sequence ID" value="OLU46472.1"/>
    <property type="molecule type" value="Genomic_DNA"/>
</dbReference>
<dbReference type="PANTHER" id="PTHR24221:SF654">
    <property type="entry name" value="ATP-BINDING CASSETTE SUB-FAMILY B MEMBER 6"/>
    <property type="match status" value="1"/>
</dbReference>
<dbReference type="RefSeq" id="WP_076341377.1">
    <property type="nucleotide sequence ID" value="NZ_CAPDDE010000023.1"/>
</dbReference>
<comment type="subcellular location">
    <subcellularLocation>
        <location evidence="1">Cell membrane</location>
        <topology evidence="1">Multi-pass membrane protein</topology>
    </subcellularLocation>
</comment>
<evidence type="ECO:0000256" key="7">
    <source>
        <dbReference type="SAM" id="Phobius"/>
    </source>
</evidence>
<dbReference type="SMART" id="SM00382">
    <property type="entry name" value="AAA"/>
    <property type="match status" value="1"/>
</dbReference>
<keyword evidence="2 7" id="KW-0812">Transmembrane</keyword>
<dbReference type="PANTHER" id="PTHR24221">
    <property type="entry name" value="ATP-BINDING CASSETTE SUB-FAMILY B"/>
    <property type="match status" value="1"/>
</dbReference>
<dbReference type="GO" id="GO:0140359">
    <property type="term" value="F:ABC-type transporter activity"/>
    <property type="evidence" value="ECO:0007669"/>
    <property type="project" value="InterPro"/>
</dbReference>